<proteinExistence type="predicted"/>
<reference evidence="1" key="1">
    <citation type="journal article" date="2021" name="Nat. Commun.">
        <title>Genetic determinants of endophytism in the Arabidopsis root mycobiome.</title>
        <authorList>
            <person name="Mesny F."/>
            <person name="Miyauchi S."/>
            <person name="Thiergart T."/>
            <person name="Pickel B."/>
            <person name="Atanasova L."/>
            <person name="Karlsson M."/>
            <person name="Huettel B."/>
            <person name="Barry K.W."/>
            <person name="Haridas S."/>
            <person name="Chen C."/>
            <person name="Bauer D."/>
            <person name="Andreopoulos W."/>
            <person name="Pangilinan J."/>
            <person name="LaButti K."/>
            <person name="Riley R."/>
            <person name="Lipzen A."/>
            <person name="Clum A."/>
            <person name="Drula E."/>
            <person name="Henrissat B."/>
            <person name="Kohler A."/>
            <person name="Grigoriev I.V."/>
            <person name="Martin F.M."/>
            <person name="Hacquard S."/>
        </authorList>
    </citation>
    <scope>NUCLEOTIDE SEQUENCE</scope>
    <source>
        <strain evidence="1">MPI-CAGE-CH-0235</strain>
    </source>
</reference>
<dbReference type="AlphaFoldDB" id="A0A8K0WRB8"/>
<dbReference type="Proteomes" id="UP000813444">
    <property type="component" value="Unassembled WGS sequence"/>
</dbReference>
<keyword evidence="2" id="KW-1185">Reference proteome</keyword>
<dbReference type="EMBL" id="JAGPNK010000006">
    <property type="protein sequence ID" value="KAH7319804.1"/>
    <property type="molecule type" value="Genomic_DNA"/>
</dbReference>
<evidence type="ECO:0000313" key="1">
    <source>
        <dbReference type="EMBL" id="KAH7319804.1"/>
    </source>
</evidence>
<accession>A0A8K0WRB8</accession>
<sequence>MEYASAHPLQWPGSYQTCRHFLSLLGWPLLLSTPSLEPWKTTPSCPPLRPSGSRSDCLGRLAVVPEFSES</sequence>
<organism evidence="1 2">
    <name type="scientific">Stachybotrys elegans</name>
    <dbReference type="NCBI Taxonomy" id="80388"/>
    <lineage>
        <taxon>Eukaryota</taxon>
        <taxon>Fungi</taxon>
        <taxon>Dikarya</taxon>
        <taxon>Ascomycota</taxon>
        <taxon>Pezizomycotina</taxon>
        <taxon>Sordariomycetes</taxon>
        <taxon>Hypocreomycetidae</taxon>
        <taxon>Hypocreales</taxon>
        <taxon>Stachybotryaceae</taxon>
        <taxon>Stachybotrys</taxon>
    </lineage>
</organism>
<name>A0A8K0WRB8_9HYPO</name>
<evidence type="ECO:0000313" key="2">
    <source>
        <dbReference type="Proteomes" id="UP000813444"/>
    </source>
</evidence>
<protein>
    <submittedName>
        <fullName evidence="1">Uncharacterized protein</fullName>
    </submittedName>
</protein>
<gene>
    <name evidence="1" type="ORF">B0I35DRAFT_221005</name>
</gene>
<comment type="caution">
    <text evidence="1">The sequence shown here is derived from an EMBL/GenBank/DDBJ whole genome shotgun (WGS) entry which is preliminary data.</text>
</comment>